<proteinExistence type="predicted"/>
<reference evidence="2" key="1">
    <citation type="submission" date="2024-06" db="EMBL/GenBank/DDBJ databases">
        <authorList>
            <consortium name="consrtm"/>
            <person name="Uemura M."/>
            <person name="Terahara T."/>
        </authorList>
    </citation>
    <scope>NUCLEOTIDE SEQUENCE</scope>
    <source>
        <strain evidence="2">KM77-8</strain>
        <plasmid evidence="2">pKM77-8_1</plasmid>
    </source>
</reference>
<gene>
    <name evidence="2" type="ORF">SHKM778_94800</name>
</gene>
<dbReference type="AlphaFoldDB" id="A0AAT9HZR0"/>
<geneLocation type="plasmid" evidence="2">
    <name>pKM77-8_1</name>
</geneLocation>
<feature type="compositionally biased region" description="Basic and acidic residues" evidence="1">
    <location>
        <begin position="1"/>
        <end position="29"/>
    </location>
</feature>
<feature type="region of interest" description="Disordered" evidence="1">
    <location>
        <begin position="1"/>
        <end position="49"/>
    </location>
</feature>
<sequence length="49" mass="5373">MPERDEAEKPDRSAEEVQRLLQAEAERRGVSGPALPSRSTAPRTPSPLC</sequence>
<protein>
    <submittedName>
        <fullName evidence="2">Uncharacterized protein</fullName>
    </submittedName>
</protein>
<dbReference type="EMBL" id="AP035769">
    <property type="protein sequence ID" value="BFO23092.1"/>
    <property type="molecule type" value="Genomic_DNA"/>
</dbReference>
<organism evidence="2">
    <name type="scientific">Streptomyces haneummycinicus</name>
    <dbReference type="NCBI Taxonomy" id="3074435"/>
    <lineage>
        <taxon>Bacteria</taxon>
        <taxon>Bacillati</taxon>
        <taxon>Actinomycetota</taxon>
        <taxon>Actinomycetes</taxon>
        <taxon>Kitasatosporales</taxon>
        <taxon>Streptomycetaceae</taxon>
        <taxon>Streptomyces</taxon>
    </lineage>
</organism>
<evidence type="ECO:0000256" key="1">
    <source>
        <dbReference type="SAM" id="MobiDB-lite"/>
    </source>
</evidence>
<evidence type="ECO:0000313" key="2">
    <source>
        <dbReference type="EMBL" id="BFO23092.1"/>
    </source>
</evidence>
<keyword evidence="2" id="KW-0614">Plasmid</keyword>
<reference evidence="2" key="2">
    <citation type="submission" date="2024-07" db="EMBL/GenBank/DDBJ databases">
        <title>Streptomyces haneummycinica sp. nov., a new antibiotic-producing actinobacterium isolated from marine sediment.</title>
        <authorList>
            <person name="Uemura M."/>
            <person name="Hamada M."/>
            <person name="Hirano S."/>
            <person name="Kobayashi K."/>
            <person name="Ohshiro T."/>
            <person name="Kobayashi T."/>
            <person name="Terahara T."/>
        </authorList>
    </citation>
    <scope>NUCLEOTIDE SEQUENCE</scope>
    <source>
        <strain evidence="2">KM77-8</strain>
        <plasmid evidence="2">pKM77-8_1</plasmid>
    </source>
</reference>
<accession>A0AAT9HZR0</accession>
<name>A0AAT9HZR0_9ACTN</name>